<dbReference type="Pfam" id="PF13585">
    <property type="entry name" value="CHU_C"/>
    <property type="match status" value="1"/>
</dbReference>
<dbReference type="OrthoDB" id="1489185at2"/>
<protein>
    <submittedName>
        <fullName evidence="1">Gliding motility-associated C-terminal domain-containing protein</fullName>
    </submittedName>
</protein>
<sequence>MKKLYFIVLGVTMFHGLKAQEALHNYGFLKIHDMGAVGFHHDLINDGTTDDNQGIAGFFSNESIIISGAFRPIFLDMEIMVNKDLYLEIGVGVTNNTNFILGDVVTPRNLLDINLDYINDSFYNGEDNLIKVDGYAALTSKQDFIFPIGVDQQLRPLKLTSTNTNNSAKSAYFRENPNNPTTFDISFNTENRTDILLAISNEEFWDIDAAIPSKVTLTWDSESNLSRFLDDLSNIRIVGWNTSLAIWEDLGNTDSSGDFETGEITSDTFLPNDYSIITFGGSLSLATADLDNYLLTPNGDGVNDYLHFDVVSLSPNNKLRIFNRWGRSVYEEDNYTNLFNGRANVKNIVNSSKKLPAGVYFYIINLYDINLKHQGYLYIEQE</sequence>
<dbReference type="Proteomes" id="UP000310314">
    <property type="component" value="Unassembled WGS sequence"/>
</dbReference>
<evidence type="ECO:0000313" key="1">
    <source>
        <dbReference type="EMBL" id="TMM56140.1"/>
    </source>
</evidence>
<dbReference type="RefSeq" id="WP_138659007.1">
    <property type="nucleotide sequence ID" value="NZ_VATY01000003.1"/>
</dbReference>
<proteinExistence type="predicted"/>
<dbReference type="NCBIfam" id="TIGR04131">
    <property type="entry name" value="Bac_Flav_CTERM"/>
    <property type="match status" value="1"/>
</dbReference>
<dbReference type="AlphaFoldDB" id="A0A5S3PTX0"/>
<reference evidence="1 2" key="1">
    <citation type="submission" date="2019-05" db="EMBL/GenBank/DDBJ databases">
        <authorList>
            <person name="Zhang J.-Y."/>
            <person name="Feg X."/>
            <person name="Du Z.-J."/>
        </authorList>
    </citation>
    <scope>NUCLEOTIDE SEQUENCE [LARGE SCALE GENOMIC DNA]</scope>
    <source>
        <strain evidence="1 2">RZ26</strain>
    </source>
</reference>
<keyword evidence="2" id="KW-1185">Reference proteome</keyword>
<gene>
    <name evidence="1" type="ORF">FEE95_16055</name>
</gene>
<evidence type="ECO:0000313" key="2">
    <source>
        <dbReference type="Proteomes" id="UP000310314"/>
    </source>
</evidence>
<dbReference type="EMBL" id="VATY01000003">
    <property type="protein sequence ID" value="TMM56140.1"/>
    <property type="molecule type" value="Genomic_DNA"/>
</dbReference>
<name>A0A5S3PTX0_9FLAO</name>
<comment type="caution">
    <text evidence="1">The sequence shown here is derived from an EMBL/GenBank/DDBJ whole genome shotgun (WGS) entry which is preliminary data.</text>
</comment>
<organism evidence="1 2">
    <name type="scientific">Maribacter algarum</name>
    <name type="common">ex Zhang et al. 2020</name>
    <dbReference type="NCBI Taxonomy" id="2578118"/>
    <lineage>
        <taxon>Bacteria</taxon>
        <taxon>Pseudomonadati</taxon>
        <taxon>Bacteroidota</taxon>
        <taxon>Flavobacteriia</taxon>
        <taxon>Flavobacteriales</taxon>
        <taxon>Flavobacteriaceae</taxon>
        <taxon>Maribacter</taxon>
    </lineage>
</organism>
<accession>A0A5S3PTX0</accession>
<dbReference type="InterPro" id="IPR026341">
    <property type="entry name" value="T9SS_type_B"/>
</dbReference>